<accession>A0A0M0KD86</accession>
<dbReference type="PATRIC" id="fig|136160.3.peg.3598"/>
<dbReference type="Pfam" id="PF04740">
    <property type="entry name" value="LXG"/>
    <property type="match status" value="1"/>
</dbReference>
<evidence type="ECO:0000259" key="2">
    <source>
        <dbReference type="PROSITE" id="PS51756"/>
    </source>
</evidence>
<dbReference type="RefSeq" id="WP_053432378.1">
    <property type="nucleotide sequence ID" value="NZ_CP040441.1"/>
</dbReference>
<dbReference type="InterPro" id="IPR006829">
    <property type="entry name" value="LXG_dom"/>
</dbReference>
<name>A0A0M0KD86_ALKHA</name>
<sequence length="619" mass="70988">MTKHLDVAQCLQIIDGTNTALKSYMDHFDLMEAAISRVLELEGSLKGKGGEALLRNYQELQLPAIRAGRALISSMMDKGEKLQSLILAFEPSENGMVSEDYYDRLVPRGYDRFENFMEQNKSEIDSIAASVSHIIDLGKLDISHVQDQVDEARKHAKDVVEGLYELDHEGMTLMRELQREMNELKAILKQVIEWTTNGGPLLNGVNIQDVRSYFQDMTLHTKASEIDLETLDAHALRDILQDGALIKPIVQKFAAGEALTYTERELLYFFLQHIFLGAEKRKEIESIAEMISEDRIDELVYRLNHTVLTSESTLDDEIALIQAYLFNGNRQLENELSYKEMIPIHKLRAYSALLDNYKIAYTESKRLHGTTNVWARVEWVSYKYTPYNGDFQTHALQTAIQMTPIVNEYSSQTRKEFLAQETHQLDGWADVSKVTYFAGRDILSVLKSIEEGKLQKEYNDYTYNFIKNEVVNVQSPIKSGSALGQVVGLVNLGRKYNDGKEDLERRLGEAQVESVLGQLNAEFLIVERPKRYNINHFEAEVFPTVDTYNLVNRWKEVYSINPSIPYPEEAIVSQDWYEVSEFFRNQGGEFRKIHDDLHSYIRGGSKRDNQTVEEIANGN</sequence>
<comment type="similarity">
    <text evidence="1">In the N-terminal section; belongs to the LXG family.</text>
</comment>
<feature type="domain" description="LXG" evidence="2">
    <location>
        <begin position="1"/>
        <end position="236"/>
    </location>
</feature>
<dbReference type="EMBL" id="LILD01000010">
    <property type="protein sequence ID" value="KOO36527.1"/>
    <property type="molecule type" value="Genomic_DNA"/>
</dbReference>
<comment type="caution">
    <text evidence="3">The sequence shown here is derived from an EMBL/GenBank/DDBJ whole genome shotgun (WGS) entry which is preliminary data.</text>
</comment>
<protein>
    <recommendedName>
        <fullName evidence="2">LXG domain-containing protein</fullName>
    </recommendedName>
</protein>
<proteinExistence type="inferred from homology"/>
<dbReference type="PROSITE" id="PS51756">
    <property type="entry name" value="LXG"/>
    <property type="match status" value="1"/>
</dbReference>
<dbReference type="AlphaFoldDB" id="A0A0M0KD86"/>
<reference evidence="3" key="1">
    <citation type="submission" date="2015-08" db="EMBL/GenBank/DDBJ databases">
        <title>Complete DNA Sequence of Pseudomonas syringae pv. actinidiae, the Causal Agent of Kiwifruit Canker Disease.</title>
        <authorList>
            <person name="Rikkerink E.H.A."/>
            <person name="Fineran P.C."/>
        </authorList>
    </citation>
    <scope>NUCLEOTIDE SEQUENCE</scope>
    <source>
        <strain evidence="3">DSM 13666</strain>
    </source>
</reference>
<dbReference type="GeneID" id="87599600"/>
<gene>
    <name evidence="3" type="ORF">AMD02_18205</name>
</gene>
<evidence type="ECO:0000256" key="1">
    <source>
        <dbReference type="ARBA" id="ARBA00034117"/>
    </source>
</evidence>
<organism evidence="3">
    <name type="scientific">Halalkalibacterium halodurans</name>
    <name type="common">Bacillus halodurans</name>
    <dbReference type="NCBI Taxonomy" id="86665"/>
    <lineage>
        <taxon>Bacteria</taxon>
        <taxon>Bacillati</taxon>
        <taxon>Bacillota</taxon>
        <taxon>Bacilli</taxon>
        <taxon>Bacillales</taxon>
        <taxon>Bacillaceae</taxon>
        <taxon>Halalkalibacterium (ex Joshi et al. 2022)</taxon>
    </lineage>
</organism>
<evidence type="ECO:0000313" key="3">
    <source>
        <dbReference type="EMBL" id="KOO36527.1"/>
    </source>
</evidence>